<keyword evidence="1" id="KW-0479">Metal-binding</keyword>
<accession>A0A8J2LDI5</accession>
<dbReference type="GO" id="GO:0046872">
    <property type="term" value="F:metal ion binding"/>
    <property type="evidence" value="ECO:0007669"/>
    <property type="project" value="UniProtKB-KW"/>
</dbReference>
<dbReference type="OrthoDB" id="270970at2759"/>
<evidence type="ECO:0000256" key="1">
    <source>
        <dbReference type="ARBA" id="ARBA00022723"/>
    </source>
</evidence>
<dbReference type="GO" id="GO:0061669">
    <property type="term" value="P:spontaneous neurotransmitter secretion"/>
    <property type="evidence" value="ECO:0007669"/>
    <property type="project" value="TreeGrafter"/>
</dbReference>
<keyword evidence="4" id="KW-1185">Reference proteome</keyword>
<sequence>MERLKNGVKQTEEKEWGRGRLLLSLSFVAEKNILLVGVIRAEGLPALDHNGTSDPFVKVKLLHDANMGSLSSNSFSAIRKFKTSVKWKTLNPEFREEFSLKVSMVDLPKLALAVAVFDRDLGNNYLGGILLSASSKGERLKHWTDMMKVHSTKHMRWHTLSPSLLPQ</sequence>
<dbReference type="InterPro" id="IPR000008">
    <property type="entry name" value="C2_dom"/>
</dbReference>
<dbReference type="AlphaFoldDB" id="A0A8J2LDI5"/>
<evidence type="ECO:0000313" key="3">
    <source>
        <dbReference type="EMBL" id="CAG7830179.1"/>
    </source>
</evidence>
<name>A0A8J2LDI5_9HEXA</name>
<protein>
    <recommendedName>
        <fullName evidence="2">C2 domain-containing protein</fullName>
    </recommendedName>
</protein>
<organism evidence="3 4">
    <name type="scientific">Allacma fusca</name>
    <dbReference type="NCBI Taxonomy" id="39272"/>
    <lineage>
        <taxon>Eukaryota</taxon>
        <taxon>Metazoa</taxon>
        <taxon>Ecdysozoa</taxon>
        <taxon>Arthropoda</taxon>
        <taxon>Hexapoda</taxon>
        <taxon>Collembola</taxon>
        <taxon>Symphypleona</taxon>
        <taxon>Sminthuridae</taxon>
        <taxon>Allacma</taxon>
    </lineage>
</organism>
<dbReference type="GO" id="GO:0006887">
    <property type="term" value="P:exocytosis"/>
    <property type="evidence" value="ECO:0007669"/>
    <property type="project" value="TreeGrafter"/>
</dbReference>
<dbReference type="Pfam" id="PF00168">
    <property type="entry name" value="C2"/>
    <property type="match status" value="1"/>
</dbReference>
<dbReference type="SMART" id="SM00239">
    <property type="entry name" value="C2"/>
    <property type="match status" value="1"/>
</dbReference>
<dbReference type="GO" id="GO:0017158">
    <property type="term" value="P:regulation of calcium ion-dependent exocytosis"/>
    <property type="evidence" value="ECO:0007669"/>
    <property type="project" value="TreeGrafter"/>
</dbReference>
<gene>
    <name evidence="3" type="ORF">AFUS01_LOCUS40002</name>
</gene>
<dbReference type="PROSITE" id="PS50004">
    <property type="entry name" value="C2"/>
    <property type="match status" value="1"/>
</dbReference>
<dbReference type="GO" id="GO:0098793">
    <property type="term" value="C:presynapse"/>
    <property type="evidence" value="ECO:0007669"/>
    <property type="project" value="GOC"/>
</dbReference>
<dbReference type="PANTHER" id="PTHR45729">
    <property type="entry name" value="RABPHILIN, ISOFORM A"/>
    <property type="match status" value="1"/>
</dbReference>
<evidence type="ECO:0000259" key="2">
    <source>
        <dbReference type="PROSITE" id="PS50004"/>
    </source>
</evidence>
<dbReference type="Proteomes" id="UP000708208">
    <property type="component" value="Unassembled WGS sequence"/>
</dbReference>
<evidence type="ECO:0000313" key="4">
    <source>
        <dbReference type="Proteomes" id="UP000708208"/>
    </source>
</evidence>
<dbReference type="InterPro" id="IPR043566">
    <property type="entry name" value="Rabphilin/DOC2/Noc2"/>
</dbReference>
<reference evidence="3" key="1">
    <citation type="submission" date="2021-06" db="EMBL/GenBank/DDBJ databases">
        <authorList>
            <person name="Hodson N. C."/>
            <person name="Mongue J. A."/>
            <person name="Jaron S. K."/>
        </authorList>
    </citation>
    <scope>NUCLEOTIDE SEQUENCE</scope>
</reference>
<comment type="caution">
    <text evidence="3">The sequence shown here is derived from an EMBL/GenBank/DDBJ whole genome shotgun (WGS) entry which is preliminary data.</text>
</comment>
<dbReference type="PANTHER" id="PTHR45729:SF6">
    <property type="entry name" value="RABPHILIN, ISOFORM A"/>
    <property type="match status" value="1"/>
</dbReference>
<dbReference type="EMBL" id="CAJVCH010554654">
    <property type="protein sequence ID" value="CAG7830179.1"/>
    <property type="molecule type" value="Genomic_DNA"/>
</dbReference>
<proteinExistence type="predicted"/>
<feature type="domain" description="C2" evidence="2">
    <location>
        <begin position="17"/>
        <end position="158"/>
    </location>
</feature>